<gene>
    <name evidence="3" type="ORF">K469DRAFT_697212</name>
</gene>
<dbReference type="Gene3D" id="2.60.40.1210">
    <property type="entry name" value="Cellobiose dehydrogenase, cytochrome domain"/>
    <property type="match status" value="1"/>
</dbReference>
<feature type="domain" description="Cellobiose dehydrogenase-like cytochrome" evidence="2">
    <location>
        <begin position="26"/>
        <end position="204"/>
    </location>
</feature>
<name>A0A6A6EJP6_9PEZI</name>
<dbReference type="AlphaFoldDB" id="A0A6A6EJP6"/>
<dbReference type="Pfam" id="PF16010">
    <property type="entry name" value="CDH-cyt"/>
    <property type="match status" value="1"/>
</dbReference>
<dbReference type="Proteomes" id="UP000800200">
    <property type="component" value="Unassembled WGS sequence"/>
</dbReference>
<organism evidence="3 4">
    <name type="scientific">Zopfia rhizophila CBS 207.26</name>
    <dbReference type="NCBI Taxonomy" id="1314779"/>
    <lineage>
        <taxon>Eukaryota</taxon>
        <taxon>Fungi</taxon>
        <taxon>Dikarya</taxon>
        <taxon>Ascomycota</taxon>
        <taxon>Pezizomycotina</taxon>
        <taxon>Dothideomycetes</taxon>
        <taxon>Dothideomycetes incertae sedis</taxon>
        <taxon>Zopfiaceae</taxon>
        <taxon>Zopfia</taxon>
    </lineage>
</organism>
<accession>A0A6A6EJP6</accession>
<dbReference type="CDD" id="cd09630">
    <property type="entry name" value="CDH_like_cytochrome"/>
    <property type="match status" value="1"/>
</dbReference>
<reference evidence="3" key="1">
    <citation type="journal article" date="2020" name="Stud. Mycol.">
        <title>101 Dothideomycetes genomes: a test case for predicting lifestyles and emergence of pathogens.</title>
        <authorList>
            <person name="Haridas S."/>
            <person name="Albert R."/>
            <person name="Binder M."/>
            <person name="Bloem J."/>
            <person name="Labutti K."/>
            <person name="Salamov A."/>
            <person name="Andreopoulos B."/>
            <person name="Baker S."/>
            <person name="Barry K."/>
            <person name="Bills G."/>
            <person name="Bluhm B."/>
            <person name="Cannon C."/>
            <person name="Castanera R."/>
            <person name="Culley D."/>
            <person name="Daum C."/>
            <person name="Ezra D."/>
            <person name="Gonzalez J."/>
            <person name="Henrissat B."/>
            <person name="Kuo A."/>
            <person name="Liang C."/>
            <person name="Lipzen A."/>
            <person name="Lutzoni F."/>
            <person name="Magnuson J."/>
            <person name="Mondo S."/>
            <person name="Nolan M."/>
            <person name="Ohm R."/>
            <person name="Pangilinan J."/>
            <person name="Park H.-J."/>
            <person name="Ramirez L."/>
            <person name="Alfaro M."/>
            <person name="Sun H."/>
            <person name="Tritt A."/>
            <person name="Yoshinaga Y."/>
            <person name="Zwiers L.-H."/>
            <person name="Turgeon B."/>
            <person name="Goodwin S."/>
            <person name="Spatafora J."/>
            <person name="Crous P."/>
            <person name="Grigoriev I."/>
        </authorList>
    </citation>
    <scope>NUCLEOTIDE SEQUENCE</scope>
    <source>
        <strain evidence="3">CBS 207.26</strain>
    </source>
</reference>
<evidence type="ECO:0000313" key="4">
    <source>
        <dbReference type="Proteomes" id="UP000800200"/>
    </source>
</evidence>
<feature type="signal peptide" evidence="1">
    <location>
        <begin position="1"/>
        <end position="19"/>
    </location>
</feature>
<dbReference type="PANTHER" id="PTHR47797:SF5">
    <property type="entry name" value="CELLOBIOSE DEHYDROGENASE CYTOCHROME DOMAIN-CONTAINING PROTEIN"/>
    <property type="match status" value="1"/>
</dbReference>
<evidence type="ECO:0000256" key="1">
    <source>
        <dbReference type="SAM" id="SignalP"/>
    </source>
</evidence>
<dbReference type="EMBL" id="ML994617">
    <property type="protein sequence ID" value="KAF2191561.1"/>
    <property type="molecule type" value="Genomic_DNA"/>
</dbReference>
<keyword evidence="1" id="KW-0732">Signal</keyword>
<dbReference type="InterPro" id="IPR015920">
    <property type="entry name" value="Cellobiose_DH-like_cyt"/>
</dbReference>
<sequence>MRIFKMLASVSALCTTATSQYTATKFYDRASGITWSHITHSNGVTYRVALPLTSNSSDAILQVIVPNKFAWCGLAWGGHMTNNPLSVHWNTNATTGLKALVSSRMAFGYYATPQPYDGAEYTYLKGTTSNSTHWQVTSRCQGCTRWSSSDGDYAIDSQDETQLAYACSSVPPDKPTSNTSTFNVHEQFGTWIHDLKIAKNASFANHIKNNPYKGNLRRNEGEVMEGMEEVEMMPREWRA</sequence>
<proteinExistence type="predicted"/>
<evidence type="ECO:0000259" key="2">
    <source>
        <dbReference type="Pfam" id="PF16010"/>
    </source>
</evidence>
<evidence type="ECO:0000313" key="3">
    <source>
        <dbReference type="EMBL" id="KAF2191561.1"/>
    </source>
</evidence>
<feature type="chain" id="PRO_5025411517" evidence="1">
    <location>
        <begin position="20"/>
        <end position="239"/>
    </location>
</feature>
<protein>
    <submittedName>
        <fullName evidence="3">Iron reductase domain protein</fullName>
    </submittedName>
</protein>
<dbReference type="PANTHER" id="PTHR47797">
    <property type="entry name" value="DEHYDROGENASE, PUTATIVE (AFU_ORTHOLOGUE AFUA_8G05805)-RELATED"/>
    <property type="match status" value="1"/>
</dbReference>
<dbReference type="SUPFAM" id="SSF49344">
    <property type="entry name" value="CBD9-like"/>
    <property type="match status" value="1"/>
</dbReference>
<dbReference type="OrthoDB" id="413885at2759"/>
<keyword evidence="4" id="KW-1185">Reference proteome</keyword>